<dbReference type="VEuPathDB" id="FungiDB:PV07_00353"/>
<dbReference type="HOGENOM" id="CLU_1390068_0_0_1"/>
<gene>
    <name evidence="1" type="ORF">PV07_00353</name>
</gene>
<dbReference type="RefSeq" id="XP_016253723.1">
    <property type="nucleotide sequence ID" value="XM_016386795.1"/>
</dbReference>
<reference evidence="1 2" key="1">
    <citation type="submission" date="2015-01" db="EMBL/GenBank/DDBJ databases">
        <title>The Genome Sequence of Cladophialophora immunda CBS83496.</title>
        <authorList>
            <consortium name="The Broad Institute Genomics Platform"/>
            <person name="Cuomo C."/>
            <person name="de Hoog S."/>
            <person name="Gorbushina A."/>
            <person name="Stielow B."/>
            <person name="Teixiera M."/>
            <person name="Abouelleil A."/>
            <person name="Chapman S.B."/>
            <person name="Priest M."/>
            <person name="Young S.K."/>
            <person name="Wortman J."/>
            <person name="Nusbaum C."/>
            <person name="Birren B."/>
        </authorList>
    </citation>
    <scope>NUCLEOTIDE SEQUENCE [LARGE SCALE GENOMIC DNA]</scope>
    <source>
        <strain evidence="1 2">CBS 83496</strain>
    </source>
</reference>
<accession>A0A0D2B7I4</accession>
<organism evidence="1 2">
    <name type="scientific">Cladophialophora immunda</name>
    <dbReference type="NCBI Taxonomy" id="569365"/>
    <lineage>
        <taxon>Eukaryota</taxon>
        <taxon>Fungi</taxon>
        <taxon>Dikarya</taxon>
        <taxon>Ascomycota</taxon>
        <taxon>Pezizomycotina</taxon>
        <taxon>Eurotiomycetes</taxon>
        <taxon>Chaetothyriomycetidae</taxon>
        <taxon>Chaetothyriales</taxon>
        <taxon>Herpotrichiellaceae</taxon>
        <taxon>Cladophialophora</taxon>
    </lineage>
</organism>
<dbReference type="GeneID" id="27339547"/>
<evidence type="ECO:0000313" key="2">
    <source>
        <dbReference type="Proteomes" id="UP000054466"/>
    </source>
</evidence>
<proteinExistence type="predicted"/>
<name>A0A0D2B7I4_9EURO</name>
<protein>
    <recommendedName>
        <fullName evidence="3">Fungal STAND N-terminal Goodbye domain-containing protein</fullName>
    </recommendedName>
</protein>
<dbReference type="Proteomes" id="UP000054466">
    <property type="component" value="Unassembled WGS sequence"/>
</dbReference>
<sequence length="196" mass="22190">MACPLPSIDPLYQDLDHARIQFLDRLAEDDRNSFQAVGTPTDLNSDAVQFLTTFPGHKRTAKKMLRGVAGLVDALVPYFEVLGLSIQRVTAYAAGVWGSIFLILKMASRFPTLFDKLGELLLEVSTRIPQYRNLLERAQLDASLFWLLTASDNLNRSLRRLYRDLFLFFGDVGRVFTQKDESMQPSQALQVVHNPI</sequence>
<evidence type="ECO:0008006" key="3">
    <source>
        <dbReference type="Google" id="ProtNLM"/>
    </source>
</evidence>
<dbReference type="AlphaFoldDB" id="A0A0D2B7I4"/>
<dbReference type="EMBL" id="KN847040">
    <property type="protein sequence ID" value="KIW33507.1"/>
    <property type="molecule type" value="Genomic_DNA"/>
</dbReference>
<dbReference type="OrthoDB" id="4739937at2759"/>
<keyword evidence="2" id="KW-1185">Reference proteome</keyword>
<evidence type="ECO:0000313" key="1">
    <source>
        <dbReference type="EMBL" id="KIW33507.1"/>
    </source>
</evidence>